<dbReference type="Pfam" id="PF01935">
    <property type="entry name" value="DUF87"/>
    <property type="match status" value="1"/>
</dbReference>
<keyword evidence="6" id="KW-0472">Membrane</keyword>
<dbReference type="GO" id="GO:0043138">
    <property type="term" value="F:3'-5' DNA helicase activity"/>
    <property type="evidence" value="ECO:0007669"/>
    <property type="project" value="UniProtKB-EC"/>
</dbReference>
<accession>A0ABD5MPC3</accession>
<feature type="domain" description="Helicase HerA central" evidence="7">
    <location>
        <begin position="19"/>
        <end position="75"/>
    </location>
</feature>
<organism evidence="8 9">
    <name type="scientific">Halobaculum roseum</name>
    <dbReference type="NCBI Taxonomy" id="2175149"/>
    <lineage>
        <taxon>Archaea</taxon>
        <taxon>Methanobacteriati</taxon>
        <taxon>Methanobacteriota</taxon>
        <taxon>Stenosarchaea group</taxon>
        <taxon>Halobacteria</taxon>
        <taxon>Halobacteriales</taxon>
        <taxon>Haloferacaceae</taxon>
        <taxon>Halobaculum</taxon>
    </lineage>
</organism>
<keyword evidence="6" id="KW-0812">Transmembrane</keyword>
<evidence type="ECO:0000256" key="2">
    <source>
        <dbReference type="ARBA" id="ARBA00034617"/>
    </source>
</evidence>
<comment type="catalytic activity">
    <reaction evidence="3">
        <text>ATP + H2O = ADP + phosphate + H(+)</text>
        <dbReference type="Rhea" id="RHEA:13065"/>
        <dbReference type="ChEBI" id="CHEBI:15377"/>
        <dbReference type="ChEBI" id="CHEBI:15378"/>
        <dbReference type="ChEBI" id="CHEBI:30616"/>
        <dbReference type="ChEBI" id="CHEBI:43474"/>
        <dbReference type="ChEBI" id="CHEBI:456216"/>
        <dbReference type="EC" id="5.6.2.3"/>
    </reaction>
</comment>
<dbReference type="EMBL" id="JBHMAJ010000010">
    <property type="protein sequence ID" value="MFB9825691.1"/>
    <property type="molecule type" value="Genomic_DNA"/>
</dbReference>
<name>A0ABD5MPC3_9EURY</name>
<evidence type="ECO:0000256" key="3">
    <source>
        <dbReference type="ARBA" id="ARBA00048954"/>
    </source>
</evidence>
<keyword evidence="8" id="KW-0067">ATP-binding</keyword>
<comment type="catalytic activity">
    <reaction evidence="2">
        <text>Couples ATP hydrolysis with the unwinding of duplex DNA by translocating in the 3'-5' direction.</text>
        <dbReference type="EC" id="5.6.2.4"/>
    </reaction>
</comment>
<dbReference type="InterPro" id="IPR027417">
    <property type="entry name" value="P-loop_NTPase"/>
</dbReference>
<evidence type="ECO:0000313" key="8">
    <source>
        <dbReference type="EMBL" id="MFB9825691.1"/>
    </source>
</evidence>
<comment type="similarity">
    <text evidence="1">Belongs to the HerA family.</text>
</comment>
<evidence type="ECO:0000259" key="7">
    <source>
        <dbReference type="Pfam" id="PF01935"/>
    </source>
</evidence>
<reference evidence="8" key="1">
    <citation type="submission" date="2024-09" db="EMBL/GenBank/DDBJ databases">
        <authorList>
            <person name="Sun Q."/>
        </authorList>
    </citation>
    <scope>NUCLEOTIDE SEQUENCE [LARGE SCALE GENOMIC DNA]</scope>
    <source>
        <strain evidence="8">JCM 31273</strain>
    </source>
</reference>
<dbReference type="SUPFAM" id="SSF52540">
    <property type="entry name" value="P-loop containing nucleoside triphosphate hydrolases"/>
    <property type="match status" value="1"/>
</dbReference>
<evidence type="ECO:0000256" key="5">
    <source>
        <dbReference type="SAM" id="MobiDB-lite"/>
    </source>
</evidence>
<gene>
    <name evidence="8" type="ORF">ACFFOL_16095</name>
</gene>
<dbReference type="Gene3D" id="3.40.50.300">
    <property type="entry name" value="P-loop containing nucleotide triphosphate hydrolases"/>
    <property type="match status" value="1"/>
</dbReference>
<keyword evidence="9" id="KW-1185">Reference proteome</keyword>
<dbReference type="GO" id="GO:0005524">
    <property type="term" value="F:ATP binding"/>
    <property type="evidence" value="ECO:0007669"/>
    <property type="project" value="UniProtKB-KW"/>
</dbReference>
<dbReference type="InterPro" id="IPR008571">
    <property type="entry name" value="HerA-like"/>
</dbReference>
<dbReference type="PANTHER" id="PTHR42957:SF1">
    <property type="entry name" value="HELICASE MJ1565-RELATED"/>
    <property type="match status" value="1"/>
</dbReference>
<dbReference type="GO" id="GO:0043139">
    <property type="term" value="F:5'-3' DNA helicase activity"/>
    <property type="evidence" value="ECO:0007669"/>
    <property type="project" value="UniProtKB-EC"/>
</dbReference>
<dbReference type="AlphaFoldDB" id="A0ABD5MPC3"/>
<dbReference type="RefSeq" id="WP_222921518.1">
    <property type="nucleotide sequence ID" value="NZ_CP082286.1"/>
</dbReference>
<dbReference type="InterPro" id="IPR002789">
    <property type="entry name" value="HerA_central"/>
</dbReference>
<comment type="caution">
    <text evidence="8">The sequence shown here is derived from an EMBL/GenBank/DDBJ whole genome shotgun (WGS) entry which is preliminary data.</text>
</comment>
<proteinExistence type="inferred from homology"/>
<comment type="catalytic activity">
    <reaction evidence="4">
        <text>ATP + H2O = ADP + phosphate + H(+)</text>
        <dbReference type="Rhea" id="RHEA:13065"/>
        <dbReference type="ChEBI" id="CHEBI:15377"/>
        <dbReference type="ChEBI" id="CHEBI:15378"/>
        <dbReference type="ChEBI" id="CHEBI:30616"/>
        <dbReference type="ChEBI" id="CHEBI:43474"/>
        <dbReference type="ChEBI" id="CHEBI:456216"/>
        <dbReference type="EC" id="5.6.2.4"/>
    </reaction>
</comment>
<evidence type="ECO:0000313" key="9">
    <source>
        <dbReference type="Proteomes" id="UP001589595"/>
    </source>
</evidence>
<evidence type="ECO:0000256" key="6">
    <source>
        <dbReference type="SAM" id="Phobius"/>
    </source>
</evidence>
<keyword evidence="6" id="KW-1133">Transmembrane helix</keyword>
<dbReference type="GeneID" id="67211671"/>
<dbReference type="PANTHER" id="PTHR42957">
    <property type="entry name" value="HELICASE MJ1565-RELATED"/>
    <property type="match status" value="1"/>
</dbReference>
<sequence>MPDRDAPIAPTVDGFELPVTEVLTGRGAVFGKSGSGKSNTVTVILEELLERDLGCLVVDSDGEYFGLKESYEVVRAGDGDDCDVRVGPGDAEALARLALDESVPVVLDLSGYLDGDVVDALVEETLKHLFHLENERKQPFLVVLEEAHEYVPQSGRSDDLAETVIRVAKRGRKRGLGMLAVSQRPAAVDKDFITQCNWLVWHRLTWNNDVEVVRKHLDASYANRIESLDAGEAFVVGDWADGVHEVRFRRKETYDAGATPGFESTDPPELRPLPPGLLDGIGGDADPERSGAGTDPGSDTDAGTGTVTPETDDSGATTRTGGTRDADAGDTGRSGSRTTSERDDIVWEAGQLVTYLIRVGYRGSRTALRRLSATTARTTRRVGTATAAGLRSDDDRRVSTDPQVVVLLLLVALAIVVGVWLV</sequence>
<evidence type="ECO:0000256" key="1">
    <source>
        <dbReference type="ARBA" id="ARBA00007816"/>
    </source>
</evidence>
<feature type="transmembrane region" description="Helical" evidence="6">
    <location>
        <begin position="404"/>
        <end position="421"/>
    </location>
</feature>
<protein>
    <submittedName>
        <fullName evidence="8">ATP-binding protein</fullName>
    </submittedName>
</protein>
<dbReference type="Proteomes" id="UP001589595">
    <property type="component" value="Unassembled WGS sequence"/>
</dbReference>
<feature type="region of interest" description="Disordered" evidence="5">
    <location>
        <begin position="256"/>
        <end position="342"/>
    </location>
</feature>
<evidence type="ECO:0000256" key="4">
    <source>
        <dbReference type="ARBA" id="ARBA00048988"/>
    </source>
</evidence>
<keyword evidence="8" id="KW-0547">Nucleotide-binding</keyword>